<keyword evidence="1" id="KW-0812">Transmembrane</keyword>
<dbReference type="NCBIfam" id="TIGR03382">
    <property type="entry name" value="GC_trans_RRR"/>
    <property type="match status" value="1"/>
</dbReference>
<accession>A0A2W5TE91</accession>
<name>A0A2W5TE91_9BACT</name>
<dbReference type="InterPro" id="IPR024038">
    <property type="entry name" value="MYXO-CTERM"/>
</dbReference>
<dbReference type="AlphaFoldDB" id="A0A2W5TE91"/>
<evidence type="ECO:0000256" key="1">
    <source>
        <dbReference type="SAM" id="Phobius"/>
    </source>
</evidence>
<organism evidence="2 3">
    <name type="scientific">Archangium gephyra</name>
    <dbReference type="NCBI Taxonomy" id="48"/>
    <lineage>
        <taxon>Bacteria</taxon>
        <taxon>Pseudomonadati</taxon>
        <taxon>Myxococcota</taxon>
        <taxon>Myxococcia</taxon>
        <taxon>Myxococcales</taxon>
        <taxon>Cystobacterineae</taxon>
        <taxon>Archangiaceae</taxon>
        <taxon>Archangium</taxon>
    </lineage>
</organism>
<keyword evidence="1" id="KW-1133">Transmembrane helix</keyword>
<evidence type="ECO:0000313" key="2">
    <source>
        <dbReference type="EMBL" id="PZR12257.1"/>
    </source>
</evidence>
<dbReference type="NCBIfam" id="TIGR03901">
    <property type="entry name" value="MYXO-CTERM"/>
    <property type="match status" value="1"/>
</dbReference>
<dbReference type="Proteomes" id="UP000249061">
    <property type="component" value="Unassembled WGS sequence"/>
</dbReference>
<feature type="transmembrane region" description="Helical" evidence="1">
    <location>
        <begin position="170"/>
        <end position="187"/>
    </location>
</feature>
<comment type="caution">
    <text evidence="2">The sequence shown here is derived from an EMBL/GenBank/DDBJ whole genome shotgun (WGS) entry which is preliminary data.</text>
</comment>
<dbReference type="EMBL" id="QFQP01000012">
    <property type="protein sequence ID" value="PZR12257.1"/>
    <property type="molecule type" value="Genomic_DNA"/>
</dbReference>
<protein>
    <submittedName>
        <fullName evidence="2">Uncharacterized protein</fullName>
    </submittedName>
</protein>
<sequence>MPNSGGCFVDSDCGGEAWCDRDSLHCTPRLAPGTPLPRDAMHDGTCATSANVCGDGVCNAETNTCAAAMGATCGGDSECETNACASNRCVAKTNGCAQTSDCSGGMWCDVATFTCKPQVAVGEQVPTGGSCEASCSTGVCDAETNICAAPAELPERVVGFGGGGFSCSSTGTSSMGLWVLAVFGLALRTRRSRRS</sequence>
<keyword evidence="1" id="KW-0472">Membrane</keyword>
<reference evidence="2 3" key="1">
    <citation type="submission" date="2017-08" db="EMBL/GenBank/DDBJ databases">
        <title>Infants hospitalized years apart are colonized by the same room-sourced microbial strains.</title>
        <authorList>
            <person name="Brooks B."/>
            <person name="Olm M.R."/>
            <person name="Firek B.A."/>
            <person name="Baker R."/>
            <person name="Thomas B.C."/>
            <person name="Morowitz M.J."/>
            <person name="Banfield J.F."/>
        </authorList>
    </citation>
    <scope>NUCLEOTIDE SEQUENCE [LARGE SCALE GENOMIC DNA]</scope>
    <source>
        <strain evidence="2">S2_003_000_R2_14</strain>
    </source>
</reference>
<proteinExistence type="predicted"/>
<gene>
    <name evidence="2" type="ORF">DI536_15225</name>
</gene>
<dbReference type="InterPro" id="IPR017756">
    <property type="entry name" value="TM_Gly-Cys-Arg_CS"/>
</dbReference>
<evidence type="ECO:0000313" key="3">
    <source>
        <dbReference type="Proteomes" id="UP000249061"/>
    </source>
</evidence>